<evidence type="ECO:0000256" key="4">
    <source>
        <dbReference type="ARBA" id="ARBA00022821"/>
    </source>
</evidence>
<evidence type="ECO:0000259" key="8">
    <source>
        <dbReference type="Pfam" id="PF18052"/>
    </source>
</evidence>
<keyword evidence="3" id="KW-0547">Nucleotide-binding</keyword>
<proteinExistence type="predicted"/>
<dbReference type="SUPFAM" id="SSF52058">
    <property type="entry name" value="L domain-like"/>
    <property type="match status" value="2"/>
</dbReference>
<dbReference type="GO" id="GO:0043531">
    <property type="term" value="F:ADP binding"/>
    <property type="evidence" value="ECO:0007669"/>
    <property type="project" value="InterPro"/>
</dbReference>
<dbReference type="PRINTS" id="PR00364">
    <property type="entry name" value="DISEASERSIST"/>
</dbReference>
<dbReference type="InterPro" id="IPR042197">
    <property type="entry name" value="Apaf_helical"/>
</dbReference>
<gene>
    <name evidence="11" type="ORF">ORAREDHAP_LOCUS19371</name>
</gene>
<dbReference type="Gene3D" id="1.10.10.10">
    <property type="entry name" value="Winged helix-like DNA-binding domain superfamily/Winged helix DNA-binding domain"/>
    <property type="match status" value="1"/>
</dbReference>
<feature type="region of interest" description="Disordered" evidence="6">
    <location>
        <begin position="1121"/>
        <end position="1151"/>
    </location>
</feature>
<dbReference type="CDD" id="cd14798">
    <property type="entry name" value="RX-CC_like"/>
    <property type="match status" value="1"/>
</dbReference>
<dbReference type="InterPro" id="IPR041118">
    <property type="entry name" value="Rx_N"/>
</dbReference>
<evidence type="ECO:0000256" key="5">
    <source>
        <dbReference type="ARBA" id="ARBA00022840"/>
    </source>
</evidence>
<accession>A0A6J5WSG5</accession>
<dbReference type="GO" id="GO:0051707">
    <property type="term" value="P:response to other organism"/>
    <property type="evidence" value="ECO:0007669"/>
    <property type="project" value="UniProtKB-ARBA"/>
</dbReference>
<dbReference type="Pfam" id="PF18052">
    <property type="entry name" value="Rx_N"/>
    <property type="match status" value="1"/>
</dbReference>
<dbReference type="Proteomes" id="UP000507245">
    <property type="component" value="Unassembled WGS sequence"/>
</dbReference>
<keyword evidence="4" id="KW-0611">Plant defense</keyword>
<dbReference type="InterPro" id="IPR036388">
    <property type="entry name" value="WH-like_DNA-bd_sf"/>
</dbReference>
<dbReference type="EMBL" id="CAEKKB010000003">
    <property type="protein sequence ID" value="CAB4303291.1"/>
    <property type="molecule type" value="Genomic_DNA"/>
</dbReference>
<dbReference type="Gene3D" id="1.20.5.4130">
    <property type="match status" value="1"/>
</dbReference>
<dbReference type="InterPro" id="IPR038005">
    <property type="entry name" value="RX-like_CC"/>
</dbReference>
<dbReference type="GO" id="GO:0005524">
    <property type="term" value="F:ATP binding"/>
    <property type="evidence" value="ECO:0007669"/>
    <property type="project" value="UniProtKB-KW"/>
</dbReference>
<evidence type="ECO:0000259" key="9">
    <source>
        <dbReference type="Pfam" id="PF23559"/>
    </source>
</evidence>
<dbReference type="Gene3D" id="3.40.50.300">
    <property type="entry name" value="P-loop containing nucleotide triphosphate hydrolases"/>
    <property type="match status" value="1"/>
</dbReference>
<dbReference type="PANTHER" id="PTHR36766">
    <property type="entry name" value="PLANT BROAD-SPECTRUM MILDEW RESISTANCE PROTEIN RPW8"/>
    <property type="match status" value="1"/>
</dbReference>
<evidence type="ECO:0000313" key="11">
    <source>
        <dbReference type="EMBL" id="CAB4303291.1"/>
    </source>
</evidence>
<dbReference type="AlphaFoldDB" id="A0A6J5WSG5"/>
<dbReference type="SUPFAM" id="SSF52540">
    <property type="entry name" value="P-loop containing nucleoside triphosphate hydrolases"/>
    <property type="match status" value="1"/>
</dbReference>
<evidence type="ECO:0008006" key="13">
    <source>
        <dbReference type="Google" id="ProtNLM"/>
    </source>
</evidence>
<dbReference type="OrthoDB" id="1660289at2759"/>
<keyword evidence="5" id="KW-0067">ATP-binding</keyword>
<evidence type="ECO:0000313" key="12">
    <source>
        <dbReference type="Proteomes" id="UP000507245"/>
    </source>
</evidence>
<dbReference type="InterPro" id="IPR002182">
    <property type="entry name" value="NB-ARC"/>
</dbReference>
<protein>
    <recommendedName>
        <fullName evidence="13">NB-ARC domain-containing protein</fullName>
    </recommendedName>
</protein>
<feature type="domain" description="NB-ARC" evidence="7">
    <location>
        <begin position="169"/>
        <end position="348"/>
    </location>
</feature>
<keyword evidence="2" id="KW-0677">Repeat</keyword>
<evidence type="ECO:0000256" key="3">
    <source>
        <dbReference type="ARBA" id="ARBA00022741"/>
    </source>
</evidence>
<dbReference type="InterPro" id="IPR056789">
    <property type="entry name" value="LRR_R13L1-DRL21"/>
</dbReference>
<feature type="compositionally biased region" description="Basic and acidic residues" evidence="6">
    <location>
        <begin position="1121"/>
        <end position="1130"/>
    </location>
</feature>
<feature type="domain" description="Disease resistance N-terminal" evidence="8">
    <location>
        <begin position="13"/>
        <end position="96"/>
    </location>
</feature>
<dbReference type="InterPro" id="IPR027417">
    <property type="entry name" value="P-loop_NTPase"/>
</dbReference>
<dbReference type="Gene3D" id="1.10.8.430">
    <property type="entry name" value="Helical domain of apoptotic protease-activating factors"/>
    <property type="match status" value="1"/>
</dbReference>
<evidence type="ECO:0000259" key="10">
    <source>
        <dbReference type="Pfam" id="PF25019"/>
    </source>
</evidence>
<evidence type="ECO:0000256" key="2">
    <source>
        <dbReference type="ARBA" id="ARBA00022737"/>
    </source>
</evidence>
<name>A0A6J5WSG5_PRUAR</name>
<dbReference type="InterPro" id="IPR032675">
    <property type="entry name" value="LRR_dom_sf"/>
</dbReference>
<dbReference type="GO" id="GO:0006952">
    <property type="term" value="P:defense response"/>
    <property type="evidence" value="ECO:0007669"/>
    <property type="project" value="UniProtKB-KW"/>
</dbReference>
<feature type="domain" description="R13L1/DRL21-like LRR repeat region" evidence="10">
    <location>
        <begin position="690"/>
        <end position="815"/>
    </location>
</feature>
<evidence type="ECO:0000259" key="7">
    <source>
        <dbReference type="Pfam" id="PF00931"/>
    </source>
</evidence>
<dbReference type="Pfam" id="PF23559">
    <property type="entry name" value="WHD_DRP"/>
    <property type="match status" value="1"/>
</dbReference>
<feature type="domain" description="Disease resistance protein winged helix" evidence="9">
    <location>
        <begin position="433"/>
        <end position="502"/>
    </location>
</feature>
<dbReference type="Pfam" id="PF00931">
    <property type="entry name" value="NB-ARC"/>
    <property type="match status" value="1"/>
</dbReference>
<reference evidence="12" key="1">
    <citation type="journal article" date="2020" name="Genome Biol.">
        <title>Gamete binning: chromosome-level and haplotype-resolved genome assembly enabled by high-throughput single-cell sequencing of gamete genomes.</title>
        <authorList>
            <person name="Campoy J.A."/>
            <person name="Sun H."/>
            <person name="Goel M."/>
            <person name="Jiao W.-B."/>
            <person name="Folz-Donahue K."/>
            <person name="Wang N."/>
            <person name="Rubio M."/>
            <person name="Liu C."/>
            <person name="Kukat C."/>
            <person name="Ruiz D."/>
            <person name="Huettel B."/>
            <person name="Schneeberger K."/>
        </authorList>
    </citation>
    <scope>NUCLEOTIDE SEQUENCE [LARGE SCALE GENOMIC DNA]</scope>
    <source>
        <strain evidence="12">cv. Rojo Pasion</strain>
    </source>
</reference>
<dbReference type="PANTHER" id="PTHR36766:SF61">
    <property type="entry name" value="NB-ARC DOMAIN DISEASE RESISTANCE PROTEIN"/>
    <property type="match status" value="1"/>
</dbReference>
<dbReference type="Gene3D" id="3.80.10.10">
    <property type="entry name" value="Ribonuclease Inhibitor"/>
    <property type="match status" value="3"/>
</dbReference>
<evidence type="ECO:0000256" key="1">
    <source>
        <dbReference type="ARBA" id="ARBA00022614"/>
    </source>
</evidence>
<sequence>MAETVITTLVSPAVSIALEKLSSLATAEFFAFIHVKDDIKKLESTLTDIQQLLTQLSSSNSTGMKNWLVKLQVVAYDAEDLIDCWATEYHQWKIKKQVRKLHLPFNTSNFLFQQRQLRKLKEIKAEISELLQNGQCYKTIIGNPTSRSQSSLQPQQTGSLSNNLVVSREEDKKKIIELLIPDEEASDGGDLSFVPIVGMGGLGKTTLAQLIYHDEKVENYFKIKTWVCVTNNFDMKSIFREIVVSHMSEKNIGHDVNNLSYAQLQTRVQDILTRKRFILVLDDLWNYNHVELQPLLDVLNLGGRGSKVLVTSRISDVANIKGSKAPYYLQCLDDNESWSLFAEIAFKEGSFAHSDVEELKVYGKEIVRKCSGLPLAVKQMGGLLRGKTVDEWKHIMRSEALEVKEDKIQPVLRLSYNHLPSPDHKQCFAFCSLFPKAHVYEKNELVKLWMAEAFIRPHNRQRTEDIGRAYFKELSDRFFFESLTQGKDDGKYKMHDLIHDFAQTVSSPFCCQVTDTKSLEPRVDEKSRHVSLLSKDVEQPTIEIISRSNKLRTLLFPVQHLRNFGKAQYEIFNSLTYMRVLDLSSSTLLKLPDSIEKLKLLHYLDLSKTEIKKLPESVCKLYNLETLKLLGCPWLLSLPKKLKNLVKLRHLELDEMFWYKASAFPQGLGCLTSLHNLHKFQVGRDTGYKLEELKKMEYLTGTLHISKLENSENAMEANLKGKEMIQKVVYEWSSNTSDVNLQDEAAAKQVLEDLQPYSRLKELQICHYRGTDFPNWMKHGQLRNLVNISLNGCTRIKILTLGELPNLVELGLKNMLELEEWQEEVLESLSTLKISNCPKLMKMPRLFPNLRVLKITKCASLETVPFSRAMFVKLVDNPVLKHWPEVTLVYVVQGVTRHLNSSLSLLEVNIINCPELRLLPRNLCPQKLELSGCMSLRALPDQRCSGRLQVLALDACPDETLVSMIPGTGSLYSLAVSNISNFICLPKWPSLPGLKALYISNCGDLEHLTNQENRTLFNGFTSLQLLSIQKCPKLVTLPVEGLPISLQVLIISSCASLESFGAPDVLKNLTSLHDLYIEDCQALQSLPGDGLPTSLQHLSIQSCPSLIEQCEKEDGDLPKVEGIADREIKPSTKRTSSPRYRLPGCCASGGK</sequence>
<keyword evidence="1" id="KW-0433">Leucine-rich repeat</keyword>
<dbReference type="Pfam" id="PF25019">
    <property type="entry name" value="LRR_R13L1-DRL21"/>
    <property type="match status" value="1"/>
</dbReference>
<keyword evidence="12" id="KW-1185">Reference proteome</keyword>
<evidence type="ECO:0000256" key="6">
    <source>
        <dbReference type="SAM" id="MobiDB-lite"/>
    </source>
</evidence>
<organism evidence="11 12">
    <name type="scientific">Prunus armeniaca</name>
    <name type="common">Apricot</name>
    <name type="synonym">Armeniaca vulgaris</name>
    <dbReference type="NCBI Taxonomy" id="36596"/>
    <lineage>
        <taxon>Eukaryota</taxon>
        <taxon>Viridiplantae</taxon>
        <taxon>Streptophyta</taxon>
        <taxon>Embryophyta</taxon>
        <taxon>Tracheophyta</taxon>
        <taxon>Spermatophyta</taxon>
        <taxon>Magnoliopsida</taxon>
        <taxon>eudicotyledons</taxon>
        <taxon>Gunneridae</taxon>
        <taxon>Pentapetalae</taxon>
        <taxon>rosids</taxon>
        <taxon>fabids</taxon>
        <taxon>Rosales</taxon>
        <taxon>Rosaceae</taxon>
        <taxon>Amygdaloideae</taxon>
        <taxon>Amygdaleae</taxon>
        <taxon>Prunus</taxon>
    </lineage>
</organism>
<dbReference type="InterPro" id="IPR058922">
    <property type="entry name" value="WHD_DRP"/>
</dbReference>